<sequence length="283" mass="28564">MAATRSLVTDAVVPVAGLGTRLAPLTRALPKELLPVGRAPVVGHVVEELAVCGIARVCFITRRGKGAILDHFDDPHAGHPVSFLAVRQPVQRGLGDAVLCAEGAVAGPFVVALGDAVLSAGGGHGATVVTRLAEAFAAHGAVAAIAIEQVEPDAVSRYGIVAVGDPGDDGVLPVRGLVEKPGAATAPSRWAAAARYVLSPAIFGALRATAPGAGGEVQLTDAIAALLRDGGTVVAVPLLPGERRHDVGSPASYARAFVDLALDDPELGPGLRAHLAARLREGP</sequence>
<evidence type="ECO:0000259" key="6">
    <source>
        <dbReference type="Pfam" id="PF00483"/>
    </source>
</evidence>
<keyword evidence="4" id="KW-0548">Nucleotidyltransferase</keyword>
<dbReference type="RefSeq" id="WP_254573287.1">
    <property type="nucleotide sequence ID" value="NZ_CP098502.1"/>
</dbReference>
<evidence type="ECO:0000313" key="7">
    <source>
        <dbReference type="EMBL" id="UTI66619.1"/>
    </source>
</evidence>
<keyword evidence="8" id="KW-1185">Reference proteome</keyword>
<dbReference type="InterPro" id="IPR005771">
    <property type="entry name" value="GalU_uridylyltTrfase_bac/arc"/>
</dbReference>
<comment type="catalytic activity">
    <reaction evidence="5">
        <text>alpha-D-glucose 1-phosphate + UTP + H(+) = UDP-alpha-D-glucose + diphosphate</text>
        <dbReference type="Rhea" id="RHEA:19889"/>
        <dbReference type="ChEBI" id="CHEBI:15378"/>
        <dbReference type="ChEBI" id="CHEBI:33019"/>
        <dbReference type="ChEBI" id="CHEBI:46398"/>
        <dbReference type="ChEBI" id="CHEBI:58601"/>
        <dbReference type="ChEBI" id="CHEBI:58885"/>
        <dbReference type="EC" id="2.7.7.9"/>
    </reaction>
</comment>
<evidence type="ECO:0000313" key="8">
    <source>
        <dbReference type="Proteomes" id="UP001056035"/>
    </source>
</evidence>
<accession>A0ABY5DYH9</accession>
<name>A0ABY5DYH9_9ACTN</name>
<dbReference type="EMBL" id="CP098502">
    <property type="protein sequence ID" value="UTI66619.1"/>
    <property type="molecule type" value="Genomic_DNA"/>
</dbReference>
<dbReference type="PANTHER" id="PTHR43197">
    <property type="entry name" value="UTP--GLUCOSE-1-PHOSPHATE URIDYLYLTRANSFERASE"/>
    <property type="match status" value="1"/>
</dbReference>
<dbReference type="Gene3D" id="3.90.550.10">
    <property type="entry name" value="Spore Coat Polysaccharide Biosynthesis Protein SpsA, Chain A"/>
    <property type="match status" value="1"/>
</dbReference>
<gene>
    <name evidence="7" type="ORF">NBH00_10495</name>
</gene>
<reference evidence="7 8" key="1">
    <citation type="submission" date="2022-06" db="EMBL/GenBank/DDBJ databases">
        <title>Paraconexibacter antarcticus.</title>
        <authorList>
            <person name="Kim C.S."/>
        </authorList>
    </citation>
    <scope>NUCLEOTIDE SEQUENCE [LARGE SCALE GENOMIC DNA]</scope>
    <source>
        <strain evidence="7 8">02-257</strain>
    </source>
</reference>
<protein>
    <recommendedName>
        <fullName evidence="2">UTP--glucose-1-phosphate uridylyltransferase</fullName>
        <ecNumber evidence="2">2.7.7.9</ecNumber>
    </recommendedName>
</protein>
<feature type="domain" description="Nucleotidyl transferase" evidence="6">
    <location>
        <begin position="12"/>
        <end position="260"/>
    </location>
</feature>
<dbReference type="InterPro" id="IPR029044">
    <property type="entry name" value="Nucleotide-diphossugar_trans"/>
</dbReference>
<dbReference type="Proteomes" id="UP001056035">
    <property type="component" value="Chromosome"/>
</dbReference>
<dbReference type="SUPFAM" id="SSF53448">
    <property type="entry name" value="Nucleotide-diphospho-sugar transferases"/>
    <property type="match status" value="1"/>
</dbReference>
<evidence type="ECO:0000256" key="1">
    <source>
        <dbReference type="ARBA" id="ARBA00006890"/>
    </source>
</evidence>
<dbReference type="PANTHER" id="PTHR43197:SF1">
    <property type="entry name" value="UTP--GLUCOSE-1-PHOSPHATE URIDYLYLTRANSFERASE"/>
    <property type="match status" value="1"/>
</dbReference>
<evidence type="ECO:0000256" key="2">
    <source>
        <dbReference type="ARBA" id="ARBA00012415"/>
    </source>
</evidence>
<dbReference type="Pfam" id="PF00483">
    <property type="entry name" value="NTP_transferase"/>
    <property type="match status" value="1"/>
</dbReference>
<evidence type="ECO:0000256" key="3">
    <source>
        <dbReference type="ARBA" id="ARBA00022679"/>
    </source>
</evidence>
<comment type="similarity">
    <text evidence="1">Belongs to the UDPGP type 2 family.</text>
</comment>
<evidence type="ECO:0000256" key="4">
    <source>
        <dbReference type="ARBA" id="ARBA00022695"/>
    </source>
</evidence>
<dbReference type="InterPro" id="IPR005835">
    <property type="entry name" value="NTP_transferase_dom"/>
</dbReference>
<proteinExistence type="inferred from homology"/>
<dbReference type="EC" id="2.7.7.9" evidence="2"/>
<evidence type="ECO:0000256" key="5">
    <source>
        <dbReference type="ARBA" id="ARBA00048128"/>
    </source>
</evidence>
<keyword evidence="3" id="KW-0808">Transferase</keyword>
<organism evidence="7 8">
    <name type="scientific">Paraconexibacter antarcticus</name>
    <dbReference type="NCBI Taxonomy" id="2949664"/>
    <lineage>
        <taxon>Bacteria</taxon>
        <taxon>Bacillati</taxon>
        <taxon>Actinomycetota</taxon>
        <taxon>Thermoleophilia</taxon>
        <taxon>Solirubrobacterales</taxon>
        <taxon>Paraconexibacteraceae</taxon>
        <taxon>Paraconexibacter</taxon>
    </lineage>
</organism>